<feature type="region of interest" description="Disordered" evidence="1">
    <location>
        <begin position="81"/>
        <end position="110"/>
    </location>
</feature>
<feature type="region of interest" description="Disordered" evidence="1">
    <location>
        <begin position="41"/>
        <end position="61"/>
    </location>
</feature>
<evidence type="ECO:0000313" key="2">
    <source>
        <dbReference type="EMBL" id="CAD7258688.1"/>
    </source>
</evidence>
<gene>
    <name evidence="2" type="ORF">TSIB3V08_LOCUS2912</name>
</gene>
<protein>
    <submittedName>
        <fullName evidence="2">Uncharacterized protein</fullName>
    </submittedName>
</protein>
<dbReference type="Pfam" id="PF09495">
    <property type="entry name" value="DUF2462"/>
    <property type="match status" value="1"/>
</dbReference>
<feature type="compositionally biased region" description="Basic and acidic residues" evidence="1">
    <location>
        <begin position="81"/>
        <end position="95"/>
    </location>
</feature>
<dbReference type="InterPro" id="IPR019034">
    <property type="entry name" value="UPF0390"/>
</dbReference>
<proteinExistence type="predicted"/>
<reference evidence="2" key="1">
    <citation type="submission" date="2020-11" db="EMBL/GenBank/DDBJ databases">
        <authorList>
            <person name="Tran Van P."/>
        </authorList>
    </citation>
    <scope>NUCLEOTIDE SEQUENCE</scope>
</reference>
<dbReference type="EMBL" id="OC000928">
    <property type="protein sequence ID" value="CAD7258688.1"/>
    <property type="molecule type" value="Genomic_DNA"/>
</dbReference>
<organism evidence="2">
    <name type="scientific">Timema shepardi</name>
    <name type="common">Walking stick</name>
    <dbReference type="NCBI Taxonomy" id="629360"/>
    <lineage>
        <taxon>Eukaryota</taxon>
        <taxon>Metazoa</taxon>
        <taxon>Ecdysozoa</taxon>
        <taxon>Arthropoda</taxon>
        <taxon>Hexapoda</taxon>
        <taxon>Insecta</taxon>
        <taxon>Pterygota</taxon>
        <taxon>Neoptera</taxon>
        <taxon>Polyneoptera</taxon>
        <taxon>Phasmatodea</taxon>
        <taxon>Timematodea</taxon>
        <taxon>Timematoidea</taxon>
        <taxon>Timematidae</taxon>
        <taxon>Timema</taxon>
    </lineage>
</organism>
<name>A0A7R9AQT9_TIMSH</name>
<dbReference type="AlphaFoldDB" id="A0A7R9AQT9"/>
<sequence>MGNVEAVSTKETNYRTPLSPALVVKGVTLAIDQTADDEIVVRSHSDRPISPKKQKHDESQKLKKIITKTVNAAMEDDLRAQALDGKRSLRVRKEVAPAPAPKQTKKKGKK</sequence>
<evidence type="ECO:0000256" key="1">
    <source>
        <dbReference type="SAM" id="MobiDB-lite"/>
    </source>
</evidence>
<accession>A0A7R9AQT9</accession>